<protein>
    <submittedName>
        <fullName evidence="1">Uncharacterized protein</fullName>
    </submittedName>
</protein>
<dbReference type="AlphaFoldDB" id="A0A1M5M123"/>
<organism evidence="1 2">
    <name type="scientific">Fodinibius roseus</name>
    <dbReference type="NCBI Taxonomy" id="1194090"/>
    <lineage>
        <taxon>Bacteria</taxon>
        <taxon>Pseudomonadati</taxon>
        <taxon>Balneolota</taxon>
        <taxon>Balneolia</taxon>
        <taxon>Balneolales</taxon>
        <taxon>Balneolaceae</taxon>
        <taxon>Fodinibius</taxon>
    </lineage>
</organism>
<proteinExistence type="predicted"/>
<name>A0A1M5M123_9BACT</name>
<evidence type="ECO:0000313" key="2">
    <source>
        <dbReference type="Proteomes" id="UP000184041"/>
    </source>
</evidence>
<dbReference type="Proteomes" id="UP000184041">
    <property type="component" value="Unassembled WGS sequence"/>
</dbReference>
<reference evidence="1 2" key="1">
    <citation type="submission" date="2016-11" db="EMBL/GenBank/DDBJ databases">
        <authorList>
            <person name="Jaros S."/>
            <person name="Januszkiewicz K."/>
            <person name="Wedrychowicz H."/>
        </authorList>
    </citation>
    <scope>NUCLEOTIDE SEQUENCE [LARGE SCALE GENOMIC DNA]</scope>
    <source>
        <strain evidence="1 2">DSM 21986</strain>
    </source>
</reference>
<keyword evidence="2" id="KW-1185">Reference proteome</keyword>
<accession>A0A1M5M123</accession>
<gene>
    <name evidence="1" type="ORF">SAMN05443144_1491</name>
</gene>
<sequence>MDQSLEAIEANKKSGEESFHNGNQNLPFDLIDFWQWYASNLKSNRMKGILAEFLVARALDCANSVRIEWDAYDVITDDGLKIEVKAASYLQTWNQRRFSKIRFDIRPTKAWNAQTGEYSKNKERSADVYVVSLHEVVTMKSDSLVRLGDATN</sequence>
<evidence type="ECO:0000313" key="1">
    <source>
        <dbReference type="EMBL" id="SHG70955.1"/>
    </source>
</evidence>
<dbReference type="RefSeq" id="WP_073068735.1">
    <property type="nucleotide sequence ID" value="NZ_FQUS01000049.1"/>
</dbReference>
<dbReference type="OrthoDB" id="9803979at2"/>
<dbReference type="EMBL" id="FQUS01000049">
    <property type="protein sequence ID" value="SHG70955.1"/>
    <property type="molecule type" value="Genomic_DNA"/>
</dbReference>